<protein>
    <recommendedName>
        <fullName evidence="6">Wadjet protein JetD C-terminal domain-containing protein</fullName>
    </recommendedName>
</protein>
<dbReference type="OrthoDB" id="322908at2"/>
<evidence type="ECO:0000256" key="1">
    <source>
        <dbReference type="SAM" id="MobiDB-lite"/>
    </source>
</evidence>
<gene>
    <name evidence="4" type="ORF">CBR64_17785</name>
</gene>
<feature type="region of interest" description="Disordered" evidence="1">
    <location>
        <begin position="1"/>
        <end position="61"/>
    </location>
</feature>
<organism evidence="4 5">
    <name type="scientific">Cellulosimicrobium cellulans</name>
    <name type="common">Arthrobacter luteus</name>
    <dbReference type="NCBI Taxonomy" id="1710"/>
    <lineage>
        <taxon>Bacteria</taxon>
        <taxon>Bacillati</taxon>
        <taxon>Actinomycetota</taxon>
        <taxon>Actinomycetes</taxon>
        <taxon>Micrococcales</taxon>
        <taxon>Promicromonosporaceae</taxon>
        <taxon>Cellulosimicrobium</taxon>
    </lineage>
</organism>
<proteinExistence type="predicted"/>
<dbReference type="InterPro" id="IPR024534">
    <property type="entry name" value="JetD_C"/>
</dbReference>
<feature type="domain" description="Wadjet protein JetD C-terminal" evidence="2">
    <location>
        <begin position="260"/>
        <end position="438"/>
    </location>
</feature>
<feature type="domain" description="DUF3322" evidence="3">
    <location>
        <begin position="64"/>
        <end position="247"/>
    </location>
</feature>
<evidence type="ECO:0000259" key="2">
    <source>
        <dbReference type="Pfam" id="PF09983"/>
    </source>
</evidence>
<reference evidence="4 5" key="1">
    <citation type="submission" date="2017-05" db="EMBL/GenBank/DDBJ databases">
        <authorList>
            <person name="Song R."/>
            <person name="Chenine A.L."/>
            <person name="Ruprecht R.M."/>
        </authorList>
    </citation>
    <scope>NUCLEOTIDE SEQUENCE [LARGE SCALE GENOMIC DNA]</scope>
    <source>
        <strain evidence="4 5">PSBB019</strain>
    </source>
</reference>
<dbReference type="EMBL" id="CP021383">
    <property type="protein sequence ID" value="ARU53008.1"/>
    <property type="molecule type" value="Genomic_DNA"/>
</dbReference>
<evidence type="ECO:0008006" key="6">
    <source>
        <dbReference type="Google" id="ProtNLM"/>
    </source>
</evidence>
<evidence type="ECO:0000313" key="4">
    <source>
        <dbReference type="EMBL" id="ARU53008.1"/>
    </source>
</evidence>
<name>A0A1Y0HXS8_CELCE</name>
<evidence type="ECO:0000313" key="5">
    <source>
        <dbReference type="Proteomes" id="UP000196228"/>
    </source>
</evidence>
<dbReference type="Proteomes" id="UP000196228">
    <property type="component" value="Chromosome"/>
</dbReference>
<sequence>MVGSRVPAHHRRPDGQVRCARAAHEPVLTRDEEPDDEALTGADHQRRRAHDGSRRGARMSTKNPADVLALLERRLVKVWSRAAAGAPFPWEDRVTLGSLTSTELARNLHQHATWARTWTAWASERSVALEVRTQRVAGTTQQLPYAVTIPFTDAVRLVGEPWPTRLERGRHRAAALTDRLPAACNPDLCARAVRETDTWTALDFELLLTSADWFSRNDATGKTPRQVHIEGLHAKWLNTSQSLVAALAGRDSLNLAPPHPSVIHFTYLDPDYLESGRRRHDSHTVGDAHALAYTPSVILICENKDSVVTFPRVPAGIAVEGNGAGAGAFAATPWIRDAACVVYWGDMDADGLQILGQFRAQGIVHHSMLMNVETYNRYQRWGTNHDKNGRPLTAREPRQGLALEPVELTLYETLLAAEHPGPRRIEQERIPEDIAHAALLKLAASAAV</sequence>
<accession>A0A1Y0HXS8</accession>
<dbReference type="AlphaFoldDB" id="A0A1Y0HXS8"/>
<dbReference type="Pfam" id="PF09983">
    <property type="entry name" value="JetD_C"/>
    <property type="match status" value="1"/>
</dbReference>
<evidence type="ECO:0000259" key="3">
    <source>
        <dbReference type="Pfam" id="PF11795"/>
    </source>
</evidence>
<dbReference type="KEGG" id="cceu:CBR64_17785"/>
<dbReference type="InterPro" id="IPR024537">
    <property type="entry name" value="DUF3322"/>
</dbReference>
<dbReference type="Pfam" id="PF11795">
    <property type="entry name" value="DUF3322"/>
    <property type="match status" value="1"/>
</dbReference>
<feature type="compositionally biased region" description="Basic and acidic residues" evidence="1">
    <location>
        <begin position="22"/>
        <end position="31"/>
    </location>
</feature>